<comment type="caution">
    <text evidence="2">The sequence shown here is derived from an EMBL/GenBank/DDBJ whole genome shotgun (WGS) entry which is preliminary data.</text>
</comment>
<feature type="compositionally biased region" description="Gly residues" evidence="1">
    <location>
        <begin position="184"/>
        <end position="198"/>
    </location>
</feature>
<evidence type="ECO:0000313" key="2">
    <source>
        <dbReference type="EMBL" id="MFE1754410.1"/>
    </source>
</evidence>
<evidence type="ECO:0000256" key="1">
    <source>
        <dbReference type="SAM" id="MobiDB-lite"/>
    </source>
</evidence>
<feature type="compositionally biased region" description="Gly residues" evidence="1">
    <location>
        <begin position="207"/>
        <end position="221"/>
    </location>
</feature>
<gene>
    <name evidence="2" type="ORF">ACFW88_28360</name>
</gene>
<dbReference type="EMBL" id="JBHYTS010000058">
    <property type="protein sequence ID" value="MFE1754410.1"/>
    <property type="molecule type" value="Genomic_DNA"/>
</dbReference>
<dbReference type="RefSeq" id="WP_381829375.1">
    <property type="nucleotide sequence ID" value="NZ_JBHYTS010000058.1"/>
</dbReference>
<sequence>MLRIIDARTGEPADAAPARRGLTRVEAHASGYDASGLRVLLVADLLVRALELGGTPVWSLLTGDREQAELRAGAEALGIRPFEDSRDLGAALGEAQVVQVAAMSGAALRATDGDPGTGGGSGREGDGEGAASDGRRAGGGDGASRGGPGGGVLVAVAPVEATVTFTPTSTDSDTDADQAARADAGGGADVSAGAGDGPGASADAAGAGAGGGSAVSGGLGHGPAADDEARAAAEDPAVWRLVLLGRRHGQPLRIDERALREAGRTLTEWRRAVAGWARRPSRPIPDDVRGRLRGAWEDDLDVPAVLRVLEWVATRPDLADGARFETYAYADRLLGLDLTRDLGHAR</sequence>
<proteinExistence type="predicted"/>
<evidence type="ECO:0000313" key="3">
    <source>
        <dbReference type="Proteomes" id="UP001599756"/>
    </source>
</evidence>
<accession>A0ABW6HCQ2</accession>
<feature type="region of interest" description="Disordered" evidence="1">
    <location>
        <begin position="165"/>
        <end position="231"/>
    </location>
</feature>
<feature type="compositionally biased region" description="Gly residues" evidence="1">
    <location>
        <begin position="139"/>
        <end position="152"/>
    </location>
</feature>
<reference evidence="2 3" key="1">
    <citation type="submission" date="2024-09" db="EMBL/GenBank/DDBJ databases">
        <title>The Natural Products Discovery Center: Release of the First 8490 Sequenced Strains for Exploring Actinobacteria Biosynthetic Diversity.</title>
        <authorList>
            <person name="Kalkreuter E."/>
            <person name="Kautsar S.A."/>
            <person name="Yang D."/>
            <person name="Bader C.D."/>
            <person name="Teijaro C.N."/>
            <person name="Fluegel L."/>
            <person name="Davis C.M."/>
            <person name="Simpson J.R."/>
            <person name="Lauterbach L."/>
            <person name="Steele A.D."/>
            <person name="Gui C."/>
            <person name="Meng S."/>
            <person name="Li G."/>
            <person name="Viehrig K."/>
            <person name="Ye F."/>
            <person name="Su P."/>
            <person name="Kiefer A.F."/>
            <person name="Nichols A."/>
            <person name="Cepeda A.J."/>
            <person name="Yan W."/>
            <person name="Fan B."/>
            <person name="Jiang Y."/>
            <person name="Adhikari A."/>
            <person name="Zheng C.-J."/>
            <person name="Schuster L."/>
            <person name="Cowan T.M."/>
            <person name="Smanski M.J."/>
            <person name="Chevrette M.G."/>
            <person name="De Carvalho L.P.S."/>
            <person name="Shen B."/>
        </authorList>
    </citation>
    <scope>NUCLEOTIDE SEQUENCE [LARGE SCALE GENOMIC DNA]</scope>
    <source>
        <strain evidence="2 3">NPDC059500</strain>
    </source>
</reference>
<dbReference type="Gene3D" id="1.20.120.640">
    <property type="entry name" value="Anticodon-binding domain of a subclass of class I aminoacyl-tRNA synthetases"/>
    <property type="match status" value="1"/>
</dbReference>
<organism evidence="2 3">
    <name type="scientific">Streptomyces anandii</name>
    <dbReference type="NCBI Taxonomy" id="285454"/>
    <lineage>
        <taxon>Bacteria</taxon>
        <taxon>Bacillati</taxon>
        <taxon>Actinomycetota</taxon>
        <taxon>Actinomycetes</taxon>
        <taxon>Kitasatosporales</taxon>
        <taxon>Streptomycetaceae</taxon>
        <taxon>Streptomyces</taxon>
    </lineage>
</organism>
<protein>
    <recommendedName>
        <fullName evidence="4">Cysteinyl-tRNA synthetase</fullName>
    </recommendedName>
</protein>
<keyword evidence="3" id="KW-1185">Reference proteome</keyword>
<evidence type="ECO:0008006" key="4">
    <source>
        <dbReference type="Google" id="ProtNLM"/>
    </source>
</evidence>
<dbReference type="Proteomes" id="UP001599756">
    <property type="component" value="Unassembled WGS sequence"/>
</dbReference>
<feature type="region of interest" description="Disordered" evidence="1">
    <location>
        <begin position="108"/>
        <end position="152"/>
    </location>
</feature>
<feature type="compositionally biased region" description="Low complexity" evidence="1">
    <location>
        <begin position="165"/>
        <end position="183"/>
    </location>
</feature>
<name>A0ABW6HCQ2_9ACTN</name>